<protein>
    <submittedName>
        <fullName evidence="1">Uncharacterized protein</fullName>
    </submittedName>
</protein>
<dbReference type="AlphaFoldDB" id="A0A0F9JX73"/>
<accession>A0A0F9JX73</accession>
<evidence type="ECO:0000313" key="1">
    <source>
        <dbReference type="EMBL" id="KKM74404.1"/>
    </source>
</evidence>
<reference evidence="1" key="1">
    <citation type="journal article" date="2015" name="Nature">
        <title>Complex archaea that bridge the gap between prokaryotes and eukaryotes.</title>
        <authorList>
            <person name="Spang A."/>
            <person name="Saw J.H."/>
            <person name="Jorgensen S.L."/>
            <person name="Zaremba-Niedzwiedzka K."/>
            <person name="Martijn J."/>
            <person name="Lind A.E."/>
            <person name="van Eijk R."/>
            <person name="Schleper C."/>
            <person name="Guy L."/>
            <person name="Ettema T.J."/>
        </authorList>
    </citation>
    <scope>NUCLEOTIDE SEQUENCE</scope>
</reference>
<proteinExistence type="predicted"/>
<comment type="caution">
    <text evidence="1">The sequence shown here is derived from an EMBL/GenBank/DDBJ whole genome shotgun (WGS) entry which is preliminary data.</text>
</comment>
<name>A0A0F9JX73_9ZZZZ</name>
<sequence length="82" mass="9509">MITAIYIKDGRTQLVLTPETEFEVSIVGQVDKGEHEVKIYTGSFYDCQAGYTRQKRQPFYDHSPPKDESLIIVMDIKPKEER</sequence>
<gene>
    <name evidence="1" type="ORF">LCGC14_1400650</name>
</gene>
<dbReference type="EMBL" id="LAZR01009146">
    <property type="protein sequence ID" value="KKM74404.1"/>
    <property type="molecule type" value="Genomic_DNA"/>
</dbReference>
<organism evidence="1">
    <name type="scientific">marine sediment metagenome</name>
    <dbReference type="NCBI Taxonomy" id="412755"/>
    <lineage>
        <taxon>unclassified sequences</taxon>
        <taxon>metagenomes</taxon>
        <taxon>ecological metagenomes</taxon>
    </lineage>
</organism>